<dbReference type="PANTHER" id="PTHR33488:SF2">
    <property type="entry name" value="EARLY ENDOSOME ANTIGEN 1-LIKE"/>
    <property type="match status" value="1"/>
</dbReference>
<dbReference type="Proteomes" id="UP000799779">
    <property type="component" value="Unassembled WGS sequence"/>
</dbReference>
<organism evidence="1 2">
    <name type="scientific">Amniculicola lignicola CBS 123094</name>
    <dbReference type="NCBI Taxonomy" id="1392246"/>
    <lineage>
        <taxon>Eukaryota</taxon>
        <taxon>Fungi</taxon>
        <taxon>Dikarya</taxon>
        <taxon>Ascomycota</taxon>
        <taxon>Pezizomycotina</taxon>
        <taxon>Dothideomycetes</taxon>
        <taxon>Pleosporomycetidae</taxon>
        <taxon>Pleosporales</taxon>
        <taxon>Amniculicolaceae</taxon>
        <taxon>Amniculicola</taxon>
    </lineage>
</organism>
<evidence type="ECO:0000313" key="2">
    <source>
        <dbReference type="Proteomes" id="UP000799779"/>
    </source>
</evidence>
<proteinExistence type="predicted"/>
<dbReference type="OrthoDB" id="5406275at2759"/>
<gene>
    <name evidence="1" type="ORF">P154DRAFT_578907</name>
</gene>
<dbReference type="PANTHER" id="PTHR33488">
    <property type="entry name" value="ZGC:162509"/>
    <property type="match status" value="1"/>
</dbReference>
<accession>A0A6A5WBG2</accession>
<keyword evidence="2" id="KW-1185">Reference proteome</keyword>
<dbReference type="AlphaFoldDB" id="A0A6A5WBG2"/>
<evidence type="ECO:0000313" key="1">
    <source>
        <dbReference type="EMBL" id="KAF1997491.1"/>
    </source>
</evidence>
<reference evidence="1" key="1">
    <citation type="journal article" date="2020" name="Stud. Mycol.">
        <title>101 Dothideomycetes genomes: a test case for predicting lifestyles and emergence of pathogens.</title>
        <authorList>
            <person name="Haridas S."/>
            <person name="Albert R."/>
            <person name="Binder M."/>
            <person name="Bloem J."/>
            <person name="Labutti K."/>
            <person name="Salamov A."/>
            <person name="Andreopoulos B."/>
            <person name="Baker S."/>
            <person name="Barry K."/>
            <person name="Bills G."/>
            <person name="Bluhm B."/>
            <person name="Cannon C."/>
            <person name="Castanera R."/>
            <person name="Culley D."/>
            <person name="Daum C."/>
            <person name="Ezra D."/>
            <person name="Gonzalez J."/>
            <person name="Henrissat B."/>
            <person name="Kuo A."/>
            <person name="Liang C."/>
            <person name="Lipzen A."/>
            <person name="Lutzoni F."/>
            <person name="Magnuson J."/>
            <person name="Mondo S."/>
            <person name="Nolan M."/>
            <person name="Ohm R."/>
            <person name="Pangilinan J."/>
            <person name="Park H.-J."/>
            <person name="Ramirez L."/>
            <person name="Alfaro M."/>
            <person name="Sun H."/>
            <person name="Tritt A."/>
            <person name="Yoshinaga Y."/>
            <person name="Zwiers L.-H."/>
            <person name="Turgeon B."/>
            <person name="Goodwin S."/>
            <person name="Spatafora J."/>
            <person name="Crous P."/>
            <person name="Grigoriev I."/>
        </authorList>
    </citation>
    <scope>NUCLEOTIDE SEQUENCE</scope>
    <source>
        <strain evidence="1">CBS 123094</strain>
    </source>
</reference>
<sequence>MAGEFYQDEFDLDDEIDRLSMMLSTSMEFNTADGQVMDWADTLECAPKAIGILGECLLISSHKRATSVPLSDNRLIAKSLPANLRQCAITGKSTFDVAASRMRNISSHSQLLSRDGAGIIDRIIRFACKEQTPAVATELEAQKANLKSVVGKCTADAKTLRDAFEKWNEETLILHSALNIGSDDLQQKFKAAEFNFLNTQRALDKLKNQLGFDHLNVTEIEKRLLDREADSTATSVVGTPLVAAGLLLHVLGASVGGPIILGASAAIWGRAIFAGCTQLKRDTKVRQFQEKSQEAYTLDQQVQKLSSASCTAQEANKIVADAVRQILLLQFQVQTLLNFFQAIFDKVESLDTYQTKELERHVTQQGYKTEDDIKQIMVQNALELKICFTFIGRLAKMYANISAKYLLPGMHQVQLLGLSDDSQTPAQMDWKKRELATFQKESVENVRRMTIEHQDQLNTDIIRLIKSGILSLKAVSR</sequence>
<name>A0A6A5WBG2_9PLEO</name>
<protein>
    <submittedName>
        <fullName evidence="1">Uncharacterized protein</fullName>
    </submittedName>
</protein>
<dbReference type="EMBL" id="ML977613">
    <property type="protein sequence ID" value="KAF1997491.1"/>
    <property type="molecule type" value="Genomic_DNA"/>
</dbReference>